<accession>A0A2T3M5K3</accession>
<comment type="caution">
    <text evidence="1">The sequence shown here is derived from an EMBL/GenBank/DDBJ whole genome shotgun (WGS) entry which is preliminary data.</text>
</comment>
<dbReference type="AlphaFoldDB" id="A0A2T3M5K3"/>
<reference evidence="1 2" key="1">
    <citation type="submission" date="2018-03" db="EMBL/GenBank/DDBJ databases">
        <title>Whole genome sequencing of Histamine producing bacteria.</title>
        <authorList>
            <person name="Butler K."/>
        </authorList>
    </citation>
    <scope>NUCLEOTIDE SEQUENCE [LARGE SCALE GENOMIC DNA]</scope>
    <source>
        <strain evidence="1 2">ATCC 33979</strain>
    </source>
</reference>
<sequence>MQIKLSSHIITDRSFDFYTVSETKLAELLIRASPITAKRSTTKFFITLDYFKYVARKASIRTGYLDEKRTNV</sequence>
<protein>
    <submittedName>
        <fullName evidence="1">Uncharacterized protein</fullName>
    </submittedName>
</protein>
<dbReference type="EMBL" id="PYOJ01000033">
    <property type="protein sequence ID" value="PSV87176.1"/>
    <property type="molecule type" value="Genomic_DNA"/>
</dbReference>
<gene>
    <name evidence="1" type="ORF">CTM89_18505</name>
</gene>
<name>A0A2T3M5K3_PHOLE</name>
<organism evidence="1 2">
    <name type="scientific">Photobacterium leiognathi</name>
    <dbReference type="NCBI Taxonomy" id="553611"/>
    <lineage>
        <taxon>Bacteria</taxon>
        <taxon>Pseudomonadati</taxon>
        <taxon>Pseudomonadota</taxon>
        <taxon>Gammaproteobacteria</taxon>
        <taxon>Vibrionales</taxon>
        <taxon>Vibrionaceae</taxon>
        <taxon>Photobacterium</taxon>
    </lineage>
</organism>
<evidence type="ECO:0000313" key="1">
    <source>
        <dbReference type="EMBL" id="PSV87176.1"/>
    </source>
</evidence>
<dbReference type="Proteomes" id="UP000240410">
    <property type="component" value="Unassembled WGS sequence"/>
</dbReference>
<evidence type="ECO:0000313" key="2">
    <source>
        <dbReference type="Proteomes" id="UP000240410"/>
    </source>
</evidence>
<proteinExistence type="predicted"/>